<dbReference type="EMBL" id="RWGY01000011">
    <property type="protein sequence ID" value="TVU29747.1"/>
    <property type="molecule type" value="Genomic_DNA"/>
</dbReference>
<dbReference type="InterPro" id="IPR045249">
    <property type="entry name" value="HARBI1-like"/>
</dbReference>
<organism evidence="10 11">
    <name type="scientific">Eragrostis curvula</name>
    <name type="common">weeping love grass</name>
    <dbReference type="NCBI Taxonomy" id="38414"/>
    <lineage>
        <taxon>Eukaryota</taxon>
        <taxon>Viridiplantae</taxon>
        <taxon>Streptophyta</taxon>
        <taxon>Embryophyta</taxon>
        <taxon>Tracheophyta</taxon>
        <taxon>Spermatophyta</taxon>
        <taxon>Magnoliopsida</taxon>
        <taxon>Liliopsida</taxon>
        <taxon>Poales</taxon>
        <taxon>Poaceae</taxon>
        <taxon>PACMAD clade</taxon>
        <taxon>Chloridoideae</taxon>
        <taxon>Eragrostideae</taxon>
        <taxon>Eragrostidinae</taxon>
        <taxon>Eragrostis</taxon>
    </lineage>
</organism>
<comment type="caution">
    <text evidence="10">The sequence shown here is derived from an EMBL/GenBank/DDBJ whole genome shotgun (WGS) entry which is preliminary data.</text>
</comment>
<dbReference type="PANTHER" id="PTHR22930">
    <property type="match status" value="1"/>
</dbReference>
<evidence type="ECO:0000259" key="9">
    <source>
        <dbReference type="Pfam" id="PF26138"/>
    </source>
</evidence>
<evidence type="ECO:0000256" key="7">
    <source>
        <dbReference type="ARBA" id="ARBA00023242"/>
    </source>
</evidence>
<dbReference type="Proteomes" id="UP000324897">
    <property type="component" value="Chromosome 1"/>
</dbReference>
<evidence type="ECO:0000256" key="1">
    <source>
        <dbReference type="ARBA" id="ARBA00001968"/>
    </source>
</evidence>
<evidence type="ECO:0000256" key="6">
    <source>
        <dbReference type="ARBA" id="ARBA00022801"/>
    </source>
</evidence>
<evidence type="ECO:0000256" key="2">
    <source>
        <dbReference type="ARBA" id="ARBA00004123"/>
    </source>
</evidence>
<dbReference type="Pfam" id="PF13359">
    <property type="entry name" value="DDE_Tnp_4"/>
    <property type="match status" value="1"/>
</dbReference>
<evidence type="ECO:0000256" key="5">
    <source>
        <dbReference type="ARBA" id="ARBA00022723"/>
    </source>
</evidence>
<name>A0A5J9V2Y1_9POAL</name>
<keyword evidence="6" id="KW-0378">Hydrolase</keyword>
<dbReference type="GO" id="GO:0046872">
    <property type="term" value="F:metal ion binding"/>
    <property type="evidence" value="ECO:0007669"/>
    <property type="project" value="UniProtKB-KW"/>
</dbReference>
<feature type="domain" description="DUF8040" evidence="9">
    <location>
        <begin position="46"/>
        <end position="137"/>
    </location>
</feature>
<dbReference type="OrthoDB" id="636868at2759"/>
<reference evidence="10 11" key="1">
    <citation type="journal article" date="2019" name="Sci. Rep.">
        <title>A high-quality genome of Eragrostis curvula grass provides insights into Poaceae evolution and supports new strategies to enhance forage quality.</title>
        <authorList>
            <person name="Carballo J."/>
            <person name="Santos B.A.C.M."/>
            <person name="Zappacosta D."/>
            <person name="Garbus I."/>
            <person name="Selva J.P."/>
            <person name="Gallo C.A."/>
            <person name="Diaz A."/>
            <person name="Albertini E."/>
            <person name="Caccamo M."/>
            <person name="Echenique V."/>
        </authorList>
    </citation>
    <scope>NUCLEOTIDE SEQUENCE [LARGE SCALE GENOMIC DNA]</scope>
    <source>
        <strain evidence="11">cv. Victoria</strain>
        <tissue evidence="10">Leaf</tissue>
    </source>
</reference>
<keyword evidence="11" id="KW-1185">Reference proteome</keyword>
<comment type="subcellular location">
    <subcellularLocation>
        <location evidence="2">Nucleus</location>
    </subcellularLocation>
</comment>
<keyword evidence="5" id="KW-0479">Metal-binding</keyword>
<evidence type="ECO:0000313" key="10">
    <source>
        <dbReference type="EMBL" id="TVU29747.1"/>
    </source>
</evidence>
<dbReference type="PANTHER" id="PTHR22930:SF280">
    <property type="entry name" value="OS11G0202600 PROTEIN"/>
    <property type="match status" value="1"/>
</dbReference>
<evidence type="ECO:0000256" key="3">
    <source>
        <dbReference type="ARBA" id="ARBA00006958"/>
    </source>
</evidence>
<dbReference type="Gramene" id="TVU29747">
    <property type="protein sequence ID" value="TVU29747"/>
    <property type="gene ID" value="EJB05_21331"/>
</dbReference>
<comment type="cofactor">
    <cofactor evidence="1">
        <name>a divalent metal cation</name>
        <dbReference type="ChEBI" id="CHEBI:60240"/>
    </cofactor>
</comment>
<evidence type="ECO:0000256" key="4">
    <source>
        <dbReference type="ARBA" id="ARBA00022722"/>
    </source>
</evidence>
<dbReference type="AlphaFoldDB" id="A0A5J9V2Y1"/>
<keyword evidence="7" id="KW-0539">Nucleus</keyword>
<dbReference type="Pfam" id="PF26138">
    <property type="entry name" value="DUF8040"/>
    <property type="match status" value="1"/>
</dbReference>
<dbReference type="InterPro" id="IPR027806">
    <property type="entry name" value="HARBI1_dom"/>
</dbReference>
<keyword evidence="4" id="KW-0540">Nuclease</keyword>
<sequence length="375" mass="42827">MNSSDDSSTSDTCSDGVQNFAKAAIVLRRIKALQSTPPPVVNPIPKLTGAQWMQLNLQDPARCKENLRMTPNAFLHLNHCLAEYGLKSTKECSSMEDLGLYIWTCAHRSAVRECKDRFARSLDTISRKTSKVAEIMFRWAQTVLVPADRKYAQVSSELAEYAPWFDGCIGAIDGTHIPVEVNQEAKVDFINRKGDVSINVCAIVDMHGRFTYVGAGKAGACHDMAVLQDCQGDRKFPHPPPGRYYLADSGYMEQDGYMTPFRETRYHRSQFQGIDVRKLDRQEKFNYIHSKLRNIIERRFGHLKERWHILQGVPFYKREKQAMIIISCFAMDNYLWLRKYGDGTTYDPSEWVLMNTMTSTSTLRELVSAAVWPAR</sequence>
<dbReference type="GO" id="GO:0004518">
    <property type="term" value="F:nuclease activity"/>
    <property type="evidence" value="ECO:0007669"/>
    <property type="project" value="UniProtKB-KW"/>
</dbReference>
<feature type="domain" description="DDE Tnp4" evidence="8">
    <location>
        <begin position="172"/>
        <end position="333"/>
    </location>
</feature>
<dbReference type="InterPro" id="IPR058353">
    <property type="entry name" value="DUF8040"/>
</dbReference>
<protein>
    <submittedName>
        <fullName evidence="10">Uncharacterized protein</fullName>
    </submittedName>
</protein>
<comment type="similarity">
    <text evidence="3">Belongs to the HARBI1 family.</text>
</comment>
<feature type="non-terminal residue" evidence="10">
    <location>
        <position position="1"/>
    </location>
</feature>
<evidence type="ECO:0000313" key="11">
    <source>
        <dbReference type="Proteomes" id="UP000324897"/>
    </source>
</evidence>
<dbReference type="GO" id="GO:0016787">
    <property type="term" value="F:hydrolase activity"/>
    <property type="evidence" value="ECO:0007669"/>
    <property type="project" value="UniProtKB-KW"/>
</dbReference>
<gene>
    <name evidence="10" type="ORF">EJB05_21331</name>
</gene>
<accession>A0A5J9V2Y1</accession>
<dbReference type="GO" id="GO:0005634">
    <property type="term" value="C:nucleus"/>
    <property type="evidence" value="ECO:0007669"/>
    <property type="project" value="UniProtKB-SubCell"/>
</dbReference>
<evidence type="ECO:0000259" key="8">
    <source>
        <dbReference type="Pfam" id="PF13359"/>
    </source>
</evidence>
<proteinExistence type="inferred from homology"/>